<dbReference type="Gene3D" id="3.40.50.300">
    <property type="entry name" value="P-loop containing nucleotide triphosphate hydrolases"/>
    <property type="match status" value="1"/>
</dbReference>
<evidence type="ECO:0000256" key="2">
    <source>
        <dbReference type="ARBA" id="ARBA00022840"/>
    </source>
</evidence>
<dbReference type="HOGENOM" id="CLU_657034_0_0_11"/>
<dbReference type="EMBL" id="ADCX01000007">
    <property type="protein sequence ID" value="EFG25985.2"/>
    <property type="molecule type" value="Genomic_DNA"/>
</dbReference>
<name>W5IGN6_SCAIO</name>
<dbReference type="SUPFAM" id="SSF52540">
    <property type="entry name" value="P-loop containing nucleoside triphosphate hydrolases"/>
    <property type="match status" value="1"/>
</dbReference>
<feature type="region of interest" description="Disordered" evidence="3">
    <location>
        <begin position="56"/>
        <end position="84"/>
    </location>
</feature>
<comment type="caution">
    <text evidence="4">The sequence shown here is derived from an EMBL/GenBank/DDBJ whole genome shotgun (WGS) entry which is preliminary data.</text>
</comment>
<dbReference type="AlphaFoldDB" id="W5IGN6"/>
<feature type="region of interest" description="Disordered" evidence="3">
    <location>
        <begin position="1"/>
        <end position="25"/>
    </location>
</feature>
<dbReference type="RefSeq" id="WP_050752388.1">
    <property type="nucleotide sequence ID" value="NZ_GG770226.1"/>
</dbReference>
<dbReference type="InterPro" id="IPR050625">
    <property type="entry name" value="ParA/MinD_ATPase"/>
</dbReference>
<dbReference type="GO" id="GO:0005829">
    <property type="term" value="C:cytosol"/>
    <property type="evidence" value="ECO:0007669"/>
    <property type="project" value="TreeGrafter"/>
</dbReference>
<sequence length="418" mass="45642">MHTNDDRHKNEKNLSVDEDGQLPEYFMPASASAGLRKNGLEQNGFLQNEIGLDGSEARSGWSEARSGWSETRSGWSETELAGPDRSGAIKPGNSHSEAARFPVNQPYTGGHFYLFSSACGGCGTSTTAALFAQYLSQMGQRVALVDLDFSRGGLDILLGLEEEEGLRWSDVHAPLGMIDGRSLAREAVQWEQCALLSVKATQPAAKQWWEVSAVLRSLGECMDAVVCDCGINQAIIRGFQLYINQGASLSSQAQDWSRIWNEVGNRNQMSFVILTELTMIALARTKVIVTRLGRSAFPLDFQVVSLEKAASSGGRLIWHCFHNSIKPPRGTVNLAEASNYLGITICGIVPKVKWLDISLGEGRGIEKIPRSCYHIFYNLSLSASPAYRSGGQQEEGMGSPSQGQSYRRQETGLIQGRA</sequence>
<protein>
    <submittedName>
        <fullName evidence="4">Uncharacterized protein</fullName>
    </submittedName>
</protein>
<dbReference type="PANTHER" id="PTHR43384:SF6">
    <property type="entry name" value="SEPTUM SITE-DETERMINING PROTEIN MIND HOMOLOG, CHLOROPLASTIC"/>
    <property type="match status" value="1"/>
</dbReference>
<feature type="region of interest" description="Disordered" evidence="3">
    <location>
        <begin position="388"/>
        <end position="418"/>
    </location>
</feature>
<gene>
    <name evidence="4" type="ORF">HMPREF9020_01054</name>
</gene>
<feature type="compositionally biased region" description="Basic and acidic residues" evidence="3">
    <location>
        <begin position="1"/>
        <end position="15"/>
    </location>
</feature>
<organism evidence="4 5">
    <name type="scientific">Scardovia inopinata F0304</name>
    <dbReference type="NCBI Taxonomy" id="641146"/>
    <lineage>
        <taxon>Bacteria</taxon>
        <taxon>Bacillati</taxon>
        <taxon>Actinomycetota</taxon>
        <taxon>Actinomycetes</taxon>
        <taxon>Bifidobacteriales</taxon>
        <taxon>Bifidobacteriaceae</taxon>
        <taxon>Scardovia</taxon>
    </lineage>
</organism>
<dbReference type="InterPro" id="IPR027417">
    <property type="entry name" value="P-loop_NTPase"/>
</dbReference>
<dbReference type="GO" id="GO:0009898">
    <property type="term" value="C:cytoplasmic side of plasma membrane"/>
    <property type="evidence" value="ECO:0007669"/>
    <property type="project" value="TreeGrafter"/>
</dbReference>
<proteinExistence type="predicted"/>
<dbReference type="eggNOG" id="COG0455">
    <property type="taxonomic scope" value="Bacteria"/>
</dbReference>
<reference evidence="4 5" key="1">
    <citation type="submission" date="2012-01" db="EMBL/GenBank/DDBJ databases">
        <title>The Genome Sequence of Scardovia inopinata F0304.</title>
        <authorList>
            <consortium name="The Broad Institute Genome Sequencing Platform"/>
            <person name="Ward D."/>
            <person name="Earl A."/>
            <person name="Feldgarden M."/>
            <person name="Gevers D."/>
            <person name="Young S."/>
            <person name="Zeng Q."/>
            <person name="Koehrsen M."/>
            <person name="Alvarado L."/>
            <person name="Berlin A.M."/>
            <person name="Borenstein D."/>
            <person name="Chapman S.B."/>
            <person name="Chen Z."/>
            <person name="Engels R."/>
            <person name="Freedman E."/>
            <person name="Gellesch M."/>
            <person name="Goldberg J."/>
            <person name="Griggs A."/>
            <person name="Gujja S."/>
            <person name="Heilman E.R."/>
            <person name="Heiman D.I."/>
            <person name="Hepburn T.A."/>
            <person name="Howarth C."/>
            <person name="Jen D."/>
            <person name="Larson L."/>
            <person name="Mehta T."/>
            <person name="Park D."/>
            <person name="Pearson M."/>
            <person name="Richards J."/>
            <person name="Roberts A."/>
            <person name="Saif S."/>
            <person name="Shea T.D."/>
            <person name="Shenoy N."/>
            <person name="Sisk P."/>
            <person name="Stolte C."/>
            <person name="Sykes S.N."/>
            <person name="Walk T."/>
            <person name="White J."/>
            <person name="Yandava C."/>
            <person name="Izard J."/>
            <person name="Baranova O.V."/>
            <person name="Blanton J.M."/>
            <person name="Tanner A.C."/>
            <person name="Dewhirst F."/>
            <person name="Haas B."/>
            <person name="Nusbaum C."/>
            <person name="Birren B."/>
        </authorList>
    </citation>
    <scope>NUCLEOTIDE SEQUENCE [LARGE SCALE GENOMIC DNA]</scope>
    <source>
        <strain evidence="4 5">F0304</strain>
    </source>
</reference>
<evidence type="ECO:0000256" key="3">
    <source>
        <dbReference type="SAM" id="MobiDB-lite"/>
    </source>
</evidence>
<dbReference type="GO" id="GO:0051782">
    <property type="term" value="P:negative regulation of cell division"/>
    <property type="evidence" value="ECO:0007669"/>
    <property type="project" value="TreeGrafter"/>
</dbReference>
<accession>W5IGN6</accession>
<keyword evidence="2" id="KW-0067">ATP-binding</keyword>
<dbReference type="GO" id="GO:0005524">
    <property type="term" value="F:ATP binding"/>
    <property type="evidence" value="ECO:0007669"/>
    <property type="project" value="UniProtKB-KW"/>
</dbReference>
<evidence type="ECO:0000313" key="5">
    <source>
        <dbReference type="Proteomes" id="UP000005777"/>
    </source>
</evidence>
<dbReference type="GO" id="GO:0016887">
    <property type="term" value="F:ATP hydrolysis activity"/>
    <property type="evidence" value="ECO:0007669"/>
    <property type="project" value="TreeGrafter"/>
</dbReference>
<evidence type="ECO:0000313" key="4">
    <source>
        <dbReference type="EMBL" id="EFG25985.2"/>
    </source>
</evidence>
<dbReference type="PANTHER" id="PTHR43384">
    <property type="entry name" value="SEPTUM SITE-DETERMINING PROTEIN MIND HOMOLOG, CHLOROPLASTIC-RELATED"/>
    <property type="match status" value="1"/>
</dbReference>
<keyword evidence="5" id="KW-1185">Reference proteome</keyword>
<dbReference type="Proteomes" id="UP000005777">
    <property type="component" value="Unassembled WGS sequence"/>
</dbReference>
<evidence type="ECO:0000256" key="1">
    <source>
        <dbReference type="ARBA" id="ARBA00022741"/>
    </source>
</evidence>
<keyword evidence="1" id="KW-0547">Nucleotide-binding</keyword>